<dbReference type="InterPro" id="IPR036179">
    <property type="entry name" value="Ig-like_dom_sf"/>
</dbReference>
<name>A0A8C2YWP2_CYCLU</name>
<evidence type="ECO:0000256" key="5">
    <source>
        <dbReference type="ARBA" id="ARBA00022737"/>
    </source>
</evidence>
<keyword evidence="2" id="KW-0433">Leucine-rich repeat</keyword>
<reference evidence="11" key="1">
    <citation type="submission" date="2025-08" db="UniProtKB">
        <authorList>
            <consortium name="Ensembl"/>
        </authorList>
    </citation>
    <scope>IDENTIFICATION</scope>
</reference>
<organism evidence="11 12">
    <name type="scientific">Cyclopterus lumpus</name>
    <name type="common">Lumpsucker</name>
    <dbReference type="NCBI Taxonomy" id="8103"/>
    <lineage>
        <taxon>Eukaryota</taxon>
        <taxon>Metazoa</taxon>
        <taxon>Chordata</taxon>
        <taxon>Craniata</taxon>
        <taxon>Vertebrata</taxon>
        <taxon>Euteleostomi</taxon>
        <taxon>Actinopterygii</taxon>
        <taxon>Neopterygii</taxon>
        <taxon>Teleostei</taxon>
        <taxon>Neoteleostei</taxon>
        <taxon>Acanthomorphata</taxon>
        <taxon>Eupercaria</taxon>
        <taxon>Perciformes</taxon>
        <taxon>Cottioidei</taxon>
        <taxon>Cottales</taxon>
        <taxon>Cyclopteridae</taxon>
        <taxon>Cyclopterus</taxon>
    </lineage>
</organism>
<evidence type="ECO:0000259" key="10">
    <source>
        <dbReference type="PROSITE" id="PS50835"/>
    </source>
</evidence>
<dbReference type="Pfam" id="PF07679">
    <property type="entry name" value="I-set"/>
    <property type="match status" value="1"/>
</dbReference>
<reference evidence="11" key="2">
    <citation type="submission" date="2025-09" db="UniProtKB">
        <authorList>
            <consortium name="Ensembl"/>
        </authorList>
    </citation>
    <scope>IDENTIFICATION</scope>
</reference>
<keyword evidence="9" id="KW-0393">Immunoglobulin domain</keyword>
<dbReference type="GO" id="GO:0016020">
    <property type="term" value="C:membrane"/>
    <property type="evidence" value="ECO:0007669"/>
    <property type="project" value="UniProtKB-SubCell"/>
</dbReference>
<dbReference type="Proteomes" id="UP000694565">
    <property type="component" value="Unplaced"/>
</dbReference>
<dbReference type="SMART" id="SM00409">
    <property type="entry name" value="IG"/>
    <property type="match status" value="3"/>
</dbReference>
<dbReference type="InterPro" id="IPR051170">
    <property type="entry name" value="Neural/epithelial_adhesion"/>
</dbReference>
<dbReference type="InterPro" id="IPR013098">
    <property type="entry name" value="Ig_I-set"/>
</dbReference>
<dbReference type="InterPro" id="IPR003599">
    <property type="entry name" value="Ig_sub"/>
</dbReference>
<keyword evidence="12" id="KW-1185">Reference proteome</keyword>
<dbReference type="GeneTree" id="ENSGT00940000158290"/>
<evidence type="ECO:0000313" key="12">
    <source>
        <dbReference type="Proteomes" id="UP000694565"/>
    </source>
</evidence>
<keyword evidence="3" id="KW-0812">Transmembrane</keyword>
<evidence type="ECO:0000256" key="4">
    <source>
        <dbReference type="ARBA" id="ARBA00022729"/>
    </source>
</evidence>
<dbReference type="InterPro" id="IPR007110">
    <property type="entry name" value="Ig-like_dom"/>
</dbReference>
<evidence type="ECO:0000313" key="11">
    <source>
        <dbReference type="Ensembl" id="ENSCLMP00005002825.1"/>
    </source>
</evidence>
<evidence type="ECO:0000256" key="6">
    <source>
        <dbReference type="ARBA" id="ARBA00022989"/>
    </source>
</evidence>
<dbReference type="Ensembl" id="ENSCLMT00005003099.1">
    <property type="protein sequence ID" value="ENSCLMP00005002825.1"/>
    <property type="gene ID" value="ENSCLMG00005001587.1"/>
</dbReference>
<dbReference type="CDD" id="cd00096">
    <property type="entry name" value="Ig"/>
    <property type="match status" value="1"/>
</dbReference>
<dbReference type="PROSITE" id="PS50835">
    <property type="entry name" value="IG_LIKE"/>
    <property type="match status" value="3"/>
</dbReference>
<keyword evidence="4" id="KW-0732">Signal</keyword>
<dbReference type="PANTHER" id="PTHR12231:SF261">
    <property type="entry name" value="IG-LIKE DOMAIN-CONTAINING PROTEIN"/>
    <property type="match status" value="1"/>
</dbReference>
<dbReference type="SUPFAM" id="SSF48726">
    <property type="entry name" value="Immunoglobulin"/>
    <property type="match status" value="4"/>
</dbReference>
<dbReference type="GO" id="GO:0043005">
    <property type="term" value="C:neuron projection"/>
    <property type="evidence" value="ECO:0007669"/>
    <property type="project" value="TreeGrafter"/>
</dbReference>
<dbReference type="Pfam" id="PF13927">
    <property type="entry name" value="Ig_3"/>
    <property type="match status" value="1"/>
</dbReference>
<dbReference type="InterPro" id="IPR003598">
    <property type="entry name" value="Ig_sub2"/>
</dbReference>
<sequence>PYPLRGGWESLRYKLIVTLSVVAYPSRILEPKMRDIKSHTGNNVEMTCKAEGRPTPMISWILANQTQFRGQNTDKGRVSVSAVGTLVIEQVSVYDRGHYKCIASNPAGADTATVRLQVVAPPPGIVEEKKQQVKVGVNQNLWLPCTGQGSPQPTIHWVLHDGSMLRHNRPASDTRILVYGNGTLHIKDVTPEDSGKYECIATSLTGSERMVVTLTVERRESAPQIVEISKRITALFFEDQLRLNCSATGDPKPRIIWRLPSKAVVDQWHRDVKLIDAGEYVCMARNPAGESRKVFKLDIEGNPPVINGYRQNRTVIKDVAPKYSRKLIDCNAEGNPTPTITWIMPDNIFLTAPYYGSRINVHHNGTLEIRNVDGLWVANCSILRAHLSFRGPKPQTLAHTSAWPRITWVQTQKSHMYIYCEKMARLREDGTVHVFSHVHL</sequence>
<dbReference type="Gene3D" id="2.60.40.10">
    <property type="entry name" value="Immunoglobulins"/>
    <property type="match status" value="4"/>
</dbReference>
<dbReference type="PANTHER" id="PTHR12231">
    <property type="entry name" value="CTX-RELATED TYPE I TRANSMEMBRANE PROTEIN"/>
    <property type="match status" value="1"/>
</dbReference>
<proteinExistence type="predicted"/>
<feature type="domain" description="Ig-like" evidence="10">
    <location>
        <begin position="223"/>
        <end position="300"/>
    </location>
</feature>
<protein>
    <recommendedName>
        <fullName evidence="10">Ig-like domain-containing protein</fullName>
    </recommendedName>
</protein>
<accession>A0A8C2YWP2</accession>
<evidence type="ECO:0000256" key="1">
    <source>
        <dbReference type="ARBA" id="ARBA00004167"/>
    </source>
</evidence>
<dbReference type="FunFam" id="2.60.40.10:FF:000076">
    <property type="entry name" value="Leucine-rich repeat and Ig domain-containing 4"/>
    <property type="match status" value="2"/>
</dbReference>
<comment type="subcellular location">
    <subcellularLocation>
        <location evidence="1">Membrane</location>
        <topology evidence="1">Single-pass membrane protein</topology>
    </subcellularLocation>
</comment>
<dbReference type="AlphaFoldDB" id="A0A8C2YWP2"/>
<keyword evidence="5" id="KW-0677">Repeat</keyword>
<dbReference type="InterPro" id="IPR013783">
    <property type="entry name" value="Ig-like_fold"/>
</dbReference>
<keyword evidence="8" id="KW-1015">Disulfide bond</keyword>
<keyword evidence="6" id="KW-1133">Transmembrane helix</keyword>
<evidence type="ECO:0000256" key="2">
    <source>
        <dbReference type="ARBA" id="ARBA00022614"/>
    </source>
</evidence>
<evidence type="ECO:0000256" key="8">
    <source>
        <dbReference type="ARBA" id="ARBA00023157"/>
    </source>
</evidence>
<feature type="domain" description="Ig-like" evidence="10">
    <location>
        <begin position="123"/>
        <end position="215"/>
    </location>
</feature>
<feature type="domain" description="Ig-like" evidence="10">
    <location>
        <begin position="25"/>
        <end position="117"/>
    </location>
</feature>
<evidence type="ECO:0000256" key="9">
    <source>
        <dbReference type="ARBA" id="ARBA00023319"/>
    </source>
</evidence>
<evidence type="ECO:0000256" key="3">
    <source>
        <dbReference type="ARBA" id="ARBA00022692"/>
    </source>
</evidence>
<keyword evidence="7" id="KW-0472">Membrane</keyword>
<dbReference type="SMART" id="SM00408">
    <property type="entry name" value="IGc2"/>
    <property type="match status" value="3"/>
</dbReference>
<evidence type="ECO:0000256" key="7">
    <source>
        <dbReference type="ARBA" id="ARBA00023136"/>
    </source>
</evidence>